<dbReference type="PRINTS" id="PR00080">
    <property type="entry name" value="SDRFAMILY"/>
</dbReference>
<dbReference type="SUPFAM" id="SSF51735">
    <property type="entry name" value="NAD(P)-binding Rossmann-fold domains"/>
    <property type="match status" value="1"/>
</dbReference>
<protein>
    <submittedName>
        <fullName evidence="4">Related to 3-oxoacyl-[acyl-carrier-protein] reductase</fullName>
    </submittedName>
</protein>
<dbReference type="InterPro" id="IPR036291">
    <property type="entry name" value="NAD(P)-bd_dom_sf"/>
</dbReference>
<comment type="similarity">
    <text evidence="1">Belongs to the short-chain dehydrogenases/reductases (SDR) family.</text>
</comment>
<dbReference type="InterPro" id="IPR002347">
    <property type="entry name" value="SDR_fam"/>
</dbReference>
<evidence type="ECO:0000256" key="3">
    <source>
        <dbReference type="ARBA" id="ARBA00023002"/>
    </source>
</evidence>
<dbReference type="GO" id="GO:0016614">
    <property type="term" value="F:oxidoreductase activity, acting on CH-OH group of donors"/>
    <property type="evidence" value="ECO:0007669"/>
    <property type="project" value="UniProtKB-ARBA"/>
</dbReference>
<proteinExistence type="inferred from homology"/>
<keyword evidence="5" id="KW-1185">Reference proteome</keyword>
<dbReference type="InterPro" id="IPR020904">
    <property type="entry name" value="Sc_DH/Rdtase_CS"/>
</dbReference>
<dbReference type="CDD" id="cd05233">
    <property type="entry name" value="SDR_c"/>
    <property type="match status" value="1"/>
</dbReference>
<dbReference type="OrthoDB" id="47007at2759"/>
<reference evidence="4 5" key="1">
    <citation type="submission" date="2016-03" db="EMBL/GenBank/DDBJ databases">
        <authorList>
            <person name="Ploux O."/>
        </authorList>
    </citation>
    <scope>NUCLEOTIDE SEQUENCE [LARGE SCALE GENOMIC DNA]</scope>
    <source>
        <strain evidence="4 5">UAMH 11012</strain>
    </source>
</reference>
<dbReference type="PRINTS" id="PR00081">
    <property type="entry name" value="GDHRDH"/>
</dbReference>
<keyword evidence="3" id="KW-0560">Oxidoreductase</keyword>
<dbReference type="Pfam" id="PF13561">
    <property type="entry name" value="adh_short_C2"/>
    <property type="match status" value="1"/>
</dbReference>
<dbReference type="EMBL" id="FJOG01000048">
    <property type="protein sequence ID" value="CZR67906.1"/>
    <property type="molecule type" value="Genomic_DNA"/>
</dbReference>
<dbReference type="STRING" id="576137.A0A1L7XS71"/>
<evidence type="ECO:0000313" key="5">
    <source>
        <dbReference type="Proteomes" id="UP000184330"/>
    </source>
</evidence>
<dbReference type="PROSITE" id="PS00061">
    <property type="entry name" value="ADH_SHORT"/>
    <property type="match status" value="1"/>
</dbReference>
<dbReference type="Gene3D" id="3.40.50.720">
    <property type="entry name" value="NAD(P)-binding Rossmann-like Domain"/>
    <property type="match status" value="1"/>
</dbReference>
<dbReference type="PANTHER" id="PTHR48107:SF7">
    <property type="entry name" value="RE15974P"/>
    <property type="match status" value="1"/>
</dbReference>
<evidence type="ECO:0000313" key="4">
    <source>
        <dbReference type="EMBL" id="CZR67906.1"/>
    </source>
</evidence>
<gene>
    <name evidence="4" type="ORF">PAC_17805</name>
</gene>
<accession>A0A1L7XS71</accession>
<sequence length="287" mass="30387">MASAKALYTPEAPHVLEQDLAGKVAIVTGASRGIGRAIALHLASRGASILGTCSSPESMHHIDTLSRTVSNLYASSAYQAPKVIGIAANVLSLDTPKLIVEAMEKDFGGKLDILVNNAAHLEGGGIGQLEVEHVQRCLMGNVQTLVMTMELLFRKEIFQLNSRILNISSEATRTRFPNVGMDLYAATKSAMESLTRSWADALGSHPTTAGTTVNALLVGVTGTAAHNDLPPDMKKIMRDMTFSKVSIGPRIGEPEDIADIAGLLVSERARWITGSVVCANGGTVKVL</sequence>
<organism evidence="4 5">
    <name type="scientific">Phialocephala subalpina</name>
    <dbReference type="NCBI Taxonomy" id="576137"/>
    <lineage>
        <taxon>Eukaryota</taxon>
        <taxon>Fungi</taxon>
        <taxon>Dikarya</taxon>
        <taxon>Ascomycota</taxon>
        <taxon>Pezizomycotina</taxon>
        <taxon>Leotiomycetes</taxon>
        <taxon>Helotiales</taxon>
        <taxon>Mollisiaceae</taxon>
        <taxon>Phialocephala</taxon>
        <taxon>Phialocephala fortinii species complex</taxon>
    </lineage>
</organism>
<dbReference type="AlphaFoldDB" id="A0A1L7XS71"/>
<name>A0A1L7XS71_9HELO</name>
<dbReference type="PANTHER" id="PTHR48107">
    <property type="entry name" value="NADPH-DEPENDENT ALDEHYDE REDUCTASE-LIKE PROTEIN, CHLOROPLASTIC-RELATED"/>
    <property type="match status" value="1"/>
</dbReference>
<evidence type="ECO:0000256" key="1">
    <source>
        <dbReference type="ARBA" id="ARBA00006484"/>
    </source>
</evidence>
<dbReference type="Proteomes" id="UP000184330">
    <property type="component" value="Unassembled WGS sequence"/>
</dbReference>
<keyword evidence="2" id="KW-0521">NADP</keyword>
<evidence type="ECO:0000256" key="2">
    <source>
        <dbReference type="ARBA" id="ARBA00022857"/>
    </source>
</evidence>